<dbReference type="EMBL" id="JALJOU010000008">
    <property type="protein sequence ID" value="KAK9842320.1"/>
    <property type="molecule type" value="Genomic_DNA"/>
</dbReference>
<protein>
    <recommendedName>
        <fullName evidence="16">Methenyltetrahydrofolate cyclohydrolase</fullName>
    </recommendedName>
</protein>
<feature type="domain" description="Tetrahydrofolate dehydrogenase/cyclohydrolase NAD(P)-binding" evidence="13">
    <location>
        <begin position="154"/>
        <end position="302"/>
    </location>
</feature>
<dbReference type="SUPFAM" id="SSF53223">
    <property type="entry name" value="Aminoacid dehydrogenase-like, N-terminal domain"/>
    <property type="match status" value="1"/>
</dbReference>
<dbReference type="GO" id="GO:0005829">
    <property type="term" value="C:cytosol"/>
    <property type="evidence" value="ECO:0007669"/>
    <property type="project" value="TreeGrafter"/>
</dbReference>
<gene>
    <name evidence="14" type="ORF">WJX81_006496</name>
</gene>
<dbReference type="HAMAP" id="MF_01576">
    <property type="entry name" value="THF_DHG_CYH"/>
    <property type="match status" value="1"/>
</dbReference>
<sequence>MAAADGVVTSAAQQAKVIDGKAISAEIRLELAEQVKQLQQTCGKVPGLAVVLVGTRGDSETYVRSKRKACEEVGIASYATDLPEDVCEDDLLQVVAQYNADPNVHGILVQLPLPGHINERRILDAISIDKDVDGFHPANIGALAMRGRTPLFVSCTPKGCVELLERSGVQISGKRAVVIGRSNIVGTPAALLLQQRDATVTVVHSRTRDAASIVAEADIVIAAMGKPESVRGSWIKAGAAVIDVGTNPVPDATKKRGYRLVGDVAFHEAAAHASHITPVPGGVGPMTITMLLSNTVDSAKRALHAS</sequence>
<evidence type="ECO:0000256" key="8">
    <source>
        <dbReference type="ARBA" id="ARBA00036357"/>
    </source>
</evidence>
<reference evidence="14 15" key="1">
    <citation type="journal article" date="2024" name="Nat. Commun.">
        <title>Phylogenomics reveals the evolutionary origins of lichenization in chlorophyte algae.</title>
        <authorList>
            <person name="Puginier C."/>
            <person name="Libourel C."/>
            <person name="Otte J."/>
            <person name="Skaloud P."/>
            <person name="Haon M."/>
            <person name="Grisel S."/>
            <person name="Petersen M."/>
            <person name="Berrin J.G."/>
            <person name="Delaux P.M."/>
            <person name="Dal Grande F."/>
            <person name="Keller J."/>
        </authorList>
    </citation>
    <scope>NUCLEOTIDE SEQUENCE [LARGE SCALE GENOMIC DNA]</scope>
    <source>
        <strain evidence="14 15">SAG 245.80</strain>
    </source>
</reference>
<comment type="caution">
    <text evidence="14">The sequence shown here is derived from an EMBL/GenBank/DDBJ whole genome shotgun (WGS) entry which is preliminary data.</text>
</comment>
<dbReference type="InterPro" id="IPR020867">
    <property type="entry name" value="THF_DH/CycHdrlase_CS"/>
</dbReference>
<evidence type="ECO:0000256" key="11">
    <source>
        <dbReference type="ARBA" id="ARBA00061364"/>
    </source>
</evidence>
<dbReference type="CDD" id="cd01080">
    <property type="entry name" value="NAD_bind_m-THF_DH_Cyclohyd"/>
    <property type="match status" value="1"/>
</dbReference>
<evidence type="ECO:0000313" key="14">
    <source>
        <dbReference type="EMBL" id="KAK9842320.1"/>
    </source>
</evidence>
<dbReference type="NCBIfam" id="NF010783">
    <property type="entry name" value="PRK14186.1"/>
    <property type="match status" value="1"/>
</dbReference>
<dbReference type="Proteomes" id="UP001445335">
    <property type="component" value="Unassembled WGS sequence"/>
</dbReference>
<evidence type="ECO:0000256" key="10">
    <source>
        <dbReference type="ARBA" id="ARBA00058319"/>
    </source>
</evidence>
<dbReference type="GO" id="GO:0004477">
    <property type="term" value="F:methenyltetrahydrofolate cyclohydrolase activity"/>
    <property type="evidence" value="ECO:0007669"/>
    <property type="project" value="UniProtKB-EC"/>
</dbReference>
<evidence type="ECO:0000256" key="1">
    <source>
        <dbReference type="ARBA" id="ARBA00004777"/>
    </source>
</evidence>
<evidence type="ECO:0000256" key="2">
    <source>
        <dbReference type="ARBA" id="ARBA00011738"/>
    </source>
</evidence>
<dbReference type="PROSITE" id="PS00767">
    <property type="entry name" value="THF_DHG_CYH_2"/>
    <property type="match status" value="1"/>
</dbReference>
<dbReference type="FunFam" id="3.40.50.720:FF:000006">
    <property type="entry name" value="Bifunctional protein FolD"/>
    <property type="match status" value="1"/>
</dbReference>
<organism evidence="14 15">
    <name type="scientific">Elliptochloris bilobata</name>
    <dbReference type="NCBI Taxonomy" id="381761"/>
    <lineage>
        <taxon>Eukaryota</taxon>
        <taxon>Viridiplantae</taxon>
        <taxon>Chlorophyta</taxon>
        <taxon>core chlorophytes</taxon>
        <taxon>Trebouxiophyceae</taxon>
        <taxon>Trebouxiophyceae incertae sedis</taxon>
        <taxon>Elliptochloris clade</taxon>
        <taxon>Elliptochloris</taxon>
    </lineage>
</organism>
<name>A0AAW1S8B0_9CHLO</name>
<keyword evidence="5" id="KW-0521">NADP</keyword>
<dbReference type="GO" id="GO:0004488">
    <property type="term" value="F:methylenetetrahydrofolate dehydrogenase (NADP+) activity"/>
    <property type="evidence" value="ECO:0007669"/>
    <property type="project" value="UniProtKB-EC"/>
</dbReference>
<dbReference type="Pfam" id="PF02882">
    <property type="entry name" value="THF_DHG_CYH_C"/>
    <property type="match status" value="1"/>
</dbReference>
<evidence type="ECO:0000259" key="13">
    <source>
        <dbReference type="Pfam" id="PF02882"/>
    </source>
</evidence>
<dbReference type="SUPFAM" id="SSF51735">
    <property type="entry name" value="NAD(P)-binding Rossmann-fold domains"/>
    <property type="match status" value="1"/>
</dbReference>
<dbReference type="InterPro" id="IPR036291">
    <property type="entry name" value="NAD(P)-bd_dom_sf"/>
</dbReference>
<accession>A0AAW1S8B0</accession>
<evidence type="ECO:0000256" key="7">
    <source>
        <dbReference type="ARBA" id="ARBA00023268"/>
    </source>
</evidence>
<evidence type="ECO:0000256" key="4">
    <source>
        <dbReference type="ARBA" id="ARBA00022801"/>
    </source>
</evidence>
<dbReference type="PROSITE" id="PS00766">
    <property type="entry name" value="THF_DHG_CYH_1"/>
    <property type="match status" value="1"/>
</dbReference>
<dbReference type="PRINTS" id="PR00085">
    <property type="entry name" value="THFDHDRGNASE"/>
</dbReference>
<dbReference type="AlphaFoldDB" id="A0AAW1S8B0"/>
<evidence type="ECO:0000256" key="6">
    <source>
        <dbReference type="ARBA" id="ARBA00023002"/>
    </source>
</evidence>
<keyword evidence="6" id="KW-0560">Oxidoreductase</keyword>
<dbReference type="Pfam" id="PF00763">
    <property type="entry name" value="THF_DHG_CYH"/>
    <property type="match status" value="1"/>
</dbReference>
<comment type="similarity">
    <text evidence="11">Belongs to the tetrahydrofolate dehydrogenase/cyclohydrolase family.</text>
</comment>
<comment type="subunit">
    <text evidence="2">Homodimer.</text>
</comment>
<dbReference type="PANTHER" id="PTHR48099:SF5">
    <property type="entry name" value="C-1-TETRAHYDROFOLATE SYNTHASE, CYTOPLASMIC"/>
    <property type="match status" value="1"/>
</dbReference>
<comment type="catalytic activity">
    <reaction evidence="8">
        <text>(6R)-5,10-methenyltetrahydrofolate + H2O = (6R)-10-formyltetrahydrofolate + H(+)</text>
        <dbReference type="Rhea" id="RHEA:23700"/>
        <dbReference type="ChEBI" id="CHEBI:15377"/>
        <dbReference type="ChEBI" id="CHEBI:15378"/>
        <dbReference type="ChEBI" id="CHEBI:57455"/>
        <dbReference type="ChEBI" id="CHEBI:195366"/>
        <dbReference type="EC" id="3.5.4.9"/>
    </reaction>
</comment>
<evidence type="ECO:0000313" key="15">
    <source>
        <dbReference type="Proteomes" id="UP001445335"/>
    </source>
</evidence>
<dbReference type="Gene3D" id="3.40.50.10860">
    <property type="entry name" value="Leucine Dehydrogenase, chain A, domain 1"/>
    <property type="match status" value="1"/>
</dbReference>
<evidence type="ECO:0000256" key="9">
    <source>
        <dbReference type="ARBA" id="ARBA00052194"/>
    </source>
</evidence>
<dbReference type="InterPro" id="IPR020631">
    <property type="entry name" value="THF_DH/CycHdrlase_NAD-bd_dom"/>
</dbReference>
<dbReference type="Gene3D" id="3.40.50.720">
    <property type="entry name" value="NAD(P)-binding Rossmann-like Domain"/>
    <property type="match status" value="1"/>
</dbReference>
<comment type="function">
    <text evidence="10">Catalyzes the oxidation of 5,10-methylenetetrahydrofolate to 5,10-methenyltetrahydrofolate and then the hydrolysis of 5,10-methenyltetrahydrofolate to 10-formyltetrahydrofolate.</text>
</comment>
<feature type="domain" description="Tetrahydrofolate dehydrogenase/cyclohydrolase catalytic" evidence="12">
    <location>
        <begin position="18"/>
        <end position="133"/>
    </location>
</feature>
<dbReference type="FunFam" id="3.40.50.10860:FF:000001">
    <property type="entry name" value="Bifunctional protein FolD"/>
    <property type="match status" value="1"/>
</dbReference>
<dbReference type="InterPro" id="IPR020630">
    <property type="entry name" value="THF_DH/CycHdrlase_cat_dom"/>
</dbReference>
<keyword evidence="3" id="KW-0554">One-carbon metabolism</keyword>
<comment type="catalytic activity">
    <reaction evidence="9">
        <text>(6R)-5,10-methylene-5,6,7,8-tetrahydrofolate + NADP(+) = (6R)-5,10-methenyltetrahydrofolate + NADPH</text>
        <dbReference type="Rhea" id="RHEA:22812"/>
        <dbReference type="ChEBI" id="CHEBI:15636"/>
        <dbReference type="ChEBI" id="CHEBI:57455"/>
        <dbReference type="ChEBI" id="CHEBI:57783"/>
        <dbReference type="ChEBI" id="CHEBI:58349"/>
        <dbReference type="EC" id="1.5.1.5"/>
    </reaction>
</comment>
<dbReference type="InterPro" id="IPR000672">
    <property type="entry name" value="THF_DH/CycHdrlase"/>
</dbReference>
<evidence type="ECO:0000256" key="3">
    <source>
        <dbReference type="ARBA" id="ARBA00022563"/>
    </source>
</evidence>
<keyword evidence="7" id="KW-0511">Multifunctional enzyme</keyword>
<evidence type="ECO:0000256" key="5">
    <source>
        <dbReference type="ARBA" id="ARBA00022857"/>
    </source>
</evidence>
<evidence type="ECO:0008006" key="16">
    <source>
        <dbReference type="Google" id="ProtNLM"/>
    </source>
</evidence>
<proteinExistence type="inferred from homology"/>
<keyword evidence="4" id="KW-0378">Hydrolase</keyword>
<dbReference type="PANTHER" id="PTHR48099">
    <property type="entry name" value="C-1-TETRAHYDROFOLATE SYNTHASE, CYTOPLASMIC-RELATED"/>
    <property type="match status" value="1"/>
</dbReference>
<evidence type="ECO:0000259" key="12">
    <source>
        <dbReference type="Pfam" id="PF00763"/>
    </source>
</evidence>
<comment type="pathway">
    <text evidence="1">One-carbon metabolism; tetrahydrofolate interconversion.</text>
</comment>
<keyword evidence="15" id="KW-1185">Reference proteome</keyword>
<dbReference type="InterPro" id="IPR046346">
    <property type="entry name" value="Aminoacid_DH-like_N_sf"/>
</dbReference>
<dbReference type="GO" id="GO:0035999">
    <property type="term" value="P:tetrahydrofolate interconversion"/>
    <property type="evidence" value="ECO:0007669"/>
    <property type="project" value="TreeGrafter"/>
</dbReference>